<dbReference type="Gene3D" id="3.30.300.210">
    <property type="entry name" value="Nutrient germinant receptor protein C, domain 3"/>
    <property type="match status" value="1"/>
</dbReference>
<comment type="similarity">
    <text evidence="2">Belongs to the GerABKC lipoprotein family.</text>
</comment>
<dbReference type="InterPro" id="IPR046953">
    <property type="entry name" value="Spore_GerAC-like_C"/>
</dbReference>
<keyword evidence="6" id="KW-0564">Palmitate</keyword>
<evidence type="ECO:0000259" key="9">
    <source>
        <dbReference type="Pfam" id="PF25198"/>
    </source>
</evidence>
<comment type="subcellular location">
    <subcellularLocation>
        <location evidence="1">Membrane</location>
        <topology evidence="1">Lipid-anchor</topology>
    </subcellularLocation>
</comment>
<accession>A0A940NMU1</accession>
<keyword evidence="11" id="KW-1185">Reference proteome</keyword>
<keyword evidence="5" id="KW-0472">Membrane</keyword>
<gene>
    <name evidence="10" type="ORF">J5Y03_09795</name>
</gene>
<evidence type="ECO:0000259" key="8">
    <source>
        <dbReference type="Pfam" id="PF05504"/>
    </source>
</evidence>
<dbReference type="Proteomes" id="UP000682134">
    <property type="component" value="Unassembled WGS sequence"/>
</dbReference>
<dbReference type="InterPro" id="IPR008844">
    <property type="entry name" value="Spore_GerAC-like"/>
</dbReference>
<evidence type="ECO:0000256" key="4">
    <source>
        <dbReference type="ARBA" id="ARBA00022729"/>
    </source>
</evidence>
<organism evidence="10 11">
    <name type="scientific">Gottfriedia endophytica</name>
    <dbReference type="NCBI Taxonomy" id="2820819"/>
    <lineage>
        <taxon>Bacteria</taxon>
        <taxon>Bacillati</taxon>
        <taxon>Bacillota</taxon>
        <taxon>Bacilli</taxon>
        <taxon>Bacillales</taxon>
        <taxon>Bacillaceae</taxon>
        <taxon>Gottfriedia</taxon>
    </lineage>
</organism>
<evidence type="ECO:0000256" key="1">
    <source>
        <dbReference type="ARBA" id="ARBA00004635"/>
    </source>
</evidence>
<dbReference type="PANTHER" id="PTHR35789:SF1">
    <property type="entry name" value="SPORE GERMINATION PROTEIN B3"/>
    <property type="match status" value="1"/>
</dbReference>
<dbReference type="AlphaFoldDB" id="A0A940NMU1"/>
<proteinExistence type="inferred from homology"/>
<evidence type="ECO:0000256" key="2">
    <source>
        <dbReference type="ARBA" id="ARBA00007886"/>
    </source>
</evidence>
<dbReference type="Gene3D" id="6.20.190.10">
    <property type="entry name" value="Nutrient germinant receptor protein C, domain 1"/>
    <property type="match status" value="1"/>
</dbReference>
<evidence type="ECO:0000313" key="11">
    <source>
        <dbReference type="Proteomes" id="UP000682134"/>
    </source>
</evidence>
<feature type="domain" description="Spore germination protein N-terminal" evidence="9">
    <location>
        <begin position="29"/>
        <end position="202"/>
    </location>
</feature>
<evidence type="ECO:0000256" key="6">
    <source>
        <dbReference type="ARBA" id="ARBA00023139"/>
    </source>
</evidence>
<evidence type="ECO:0000256" key="3">
    <source>
        <dbReference type="ARBA" id="ARBA00022544"/>
    </source>
</evidence>
<dbReference type="Pfam" id="PF05504">
    <property type="entry name" value="Spore_GerAC"/>
    <property type="match status" value="1"/>
</dbReference>
<dbReference type="PANTHER" id="PTHR35789">
    <property type="entry name" value="SPORE GERMINATION PROTEIN B3"/>
    <property type="match status" value="1"/>
</dbReference>
<sequence length="388" mass="43469">MKKFNKTHKLYLLSMLVFLLIFLTGCWSSTPIEDLNIVVGSALDKAKDGKISSTLQYVIPKAMSGNTPSGSSQQKPYINVSATGNSIEPIGWEITLTREGPISGAHEKAVVISQELAREIPLQQVTDLYYRDIDIRGSTLIFIAKGRADKILETKEQNVIPAIRLTEIAEQGLTTRELRQQSLMKSWSKFNSKASLLIQVVESKKGGIEFNGAAVIDGKTNKMIGILNKSEIEGINWITGEGKSGALKAYTKESEKPTYFQIGKIKSKIKPHVKGDKISFDVHIESQGRLAEYWNPHFKPAFKNSTLKKIQKAAEIEVMRKVKKTTNVMQKKYKVDVGGFGTQLSIKYPKVWKKVQSDWDNKFSQVPIKYHVKILITDYGMIGSKKVK</sequence>
<keyword evidence="3" id="KW-0309">Germination</keyword>
<dbReference type="GO" id="GO:0009847">
    <property type="term" value="P:spore germination"/>
    <property type="evidence" value="ECO:0007669"/>
    <property type="project" value="InterPro"/>
</dbReference>
<protein>
    <submittedName>
        <fullName evidence="10">Ger(X)C family spore germination protein</fullName>
    </submittedName>
</protein>
<keyword evidence="7" id="KW-0449">Lipoprotein</keyword>
<dbReference type="InterPro" id="IPR038501">
    <property type="entry name" value="Spore_GerAC_C_sf"/>
</dbReference>
<dbReference type="NCBIfam" id="TIGR02887">
    <property type="entry name" value="spore_ger_x_C"/>
    <property type="match status" value="1"/>
</dbReference>
<reference evidence="10" key="1">
    <citation type="submission" date="2021-04" db="EMBL/GenBank/DDBJ databases">
        <title>Genome seq and assembly of Bacillus sp.</title>
        <authorList>
            <person name="Chhetri G."/>
        </authorList>
    </citation>
    <scope>NUCLEOTIDE SEQUENCE</scope>
    <source>
        <strain evidence="10">RG28</strain>
    </source>
</reference>
<dbReference type="RefSeq" id="WP_209405076.1">
    <property type="nucleotide sequence ID" value="NZ_JAGIYQ010000005.1"/>
</dbReference>
<dbReference type="GO" id="GO:0016020">
    <property type="term" value="C:membrane"/>
    <property type="evidence" value="ECO:0007669"/>
    <property type="project" value="UniProtKB-SubCell"/>
</dbReference>
<evidence type="ECO:0000313" key="10">
    <source>
        <dbReference type="EMBL" id="MBP0725481.1"/>
    </source>
</evidence>
<dbReference type="Pfam" id="PF25198">
    <property type="entry name" value="Spore_GerAC_N"/>
    <property type="match status" value="1"/>
</dbReference>
<dbReference type="InterPro" id="IPR057336">
    <property type="entry name" value="GerAC_N"/>
</dbReference>
<feature type="domain" description="Spore germination GerAC-like C-terminal" evidence="8">
    <location>
        <begin position="211"/>
        <end position="380"/>
    </location>
</feature>
<comment type="caution">
    <text evidence="10">The sequence shown here is derived from an EMBL/GenBank/DDBJ whole genome shotgun (WGS) entry which is preliminary data.</text>
</comment>
<dbReference type="PROSITE" id="PS51257">
    <property type="entry name" value="PROKAR_LIPOPROTEIN"/>
    <property type="match status" value="1"/>
</dbReference>
<name>A0A940NMU1_9BACI</name>
<evidence type="ECO:0000256" key="5">
    <source>
        <dbReference type="ARBA" id="ARBA00023136"/>
    </source>
</evidence>
<dbReference type="EMBL" id="JAGIYQ010000005">
    <property type="protein sequence ID" value="MBP0725481.1"/>
    <property type="molecule type" value="Genomic_DNA"/>
</dbReference>
<keyword evidence="4" id="KW-0732">Signal</keyword>
<evidence type="ECO:0000256" key="7">
    <source>
        <dbReference type="ARBA" id="ARBA00023288"/>
    </source>
</evidence>